<dbReference type="GO" id="GO:1990281">
    <property type="term" value="C:efflux pump complex"/>
    <property type="evidence" value="ECO:0007669"/>
    <property type="project" value="TreeGrafter"/>
</dbReference>
<evidence type="ECO:0000256" key="1">
    <source>
        <dbReference type="ARBA" id="ARBA00004442"/>
    </source>
</evidence>
<proteinExistence type="inferred from homology"/>
<dbReference type="GO" id="GO:0009279">
    <property type="term" value="C:cell outer membrane"/>
    <property type="evidence" value="ECO:0007669"/>
    <property type="project" value="UniProtKB-SubCell"/>
</dbReference>
<dbReference type="GO" id="GO:0015288">
    <property type="term" value="F:porin activity"/>
    <property type="evidence" value="ECO:0007669"/>
    <property type="project" value="TreeGrafter"/>
</dbReference>
<dbReference type="PANTHER" id="PTHR30026:SF20">
    <property type="entry name" value="OUTER MEMBRANE PROTEIN TOLC"/>
    <property type="match status" value="1"/>
</dbReference>
<dbReference type="STRING" id="433924.NS331_00755"/>
<dbReference type="AlphaFoldDB" id="A0A370F820"/>
<evidence type="ECO:0000256" key="2">
    <source>
        <dbReference type="ARBA" id="ARBA00007613"/>
    </source>
</evidence>
<reference evidence="10 11" key="1">
    <citation type="submission" date="2018-07" db="EMBL/GenBank/DDBJ databases">
        <title>Genomic Encyclopedia of Type Strains, Phase IV (KMG-IV): sequencing the most valuable type-strain genomes for metagenomic binning, comparative biology and taxonomic classification.</title>
        <authorList>
            <person name="Goeker M."/>
        </authorList>
    </citation>
    <scope>NUCLEOTIDE SEQUENCE [LARGE SCALE GENOMIC DNA]</scope>
    <source>
        <strain evidence="10 11">DSM 21352</strain>
    </source>
</reference>
<dbReference type="Pfam" id="PF02321">
    <property type="entry name" value="OEP"/>
    <property type="match status" value="2"/>
</dbReference>
<evidence type="ECO:0000256" key="5">
    <source>
        <dbReference type="ARBA" id="ARBA00022692"/>
    </source>
</evidence>
<protein>
    <submittedName>
        <fullName evidence="10">Outer membrane protein</fullName>
    </submittedName>
</protein>
<sequence>MRPLVLRAVALVAATLALHGPAAAQNLGSLYDAARGYDASYQAARAQAEATTARGEQARAGILPQVGFAASASRTDSDIRTPAGTGPRDFSTTQVGVQATQPIYRPANWASYRQGQRQAALALAQLQLAEQDLIVRVGQAYFDLLSAEDSLRLIRAQKAAVAEQRATAQRNFDVGNATVTDQREAQARYDLVVAQEIAAENDRQVRQVALDQLVGRGGATPWAPTGAALPAPPQPADLATWVALAEDTHPAIAQARIGVDVAALETEKANAGHLPTIDATLSYGVNRNPEGTLTTTTPTTVHATQAGVQLNLPLFAGFAVQNRIRETLALEDQARAQFDGARRNVAQATRTAWLGLASGRSRVAALEAAEASSRSALEATQLGYQVGVRVSLDVLNAQAQLYQTQRDLAAARYAVLLGDLRLRQAAGTLDAEALRPIDALLAPAPMAEASPAR</sequence>
<keyword evidence="6" id="KW-0472">Membrane</keyword>
<dbReference type="PANTHER" id="PTHR30026">
    <property type="entry name" value="OUTER MEMBRANE PROTEIN TOLC"/>
    <property type="match status" value="1"/>
</dbReference>
<feature type="region of interest" description="Disordered" evidence="8">
    <location>
        <begin position="73"/>
        <end position="92"/>
    </location>
</feature>
<dbReference type="GO" id="GO:0015562">
    <property type="term" value="F:efflux transmembrane transporter activity"/>
    <property type="evidence" value="ECO:0007669"/>
    <property type="project" value="InterPro"/>
</dbReference>
<evidence type="ECO:0000256" key="8">
    <source>
        <dbReference type="SAM" id="MobiDB-lite"/>
    </source>
</evidence>
<evidence type="ECO:0000256" key="9">
    <source>
        <dbReference type="SAM" id="SignalP"/>
    </source>
</evidence>
<evidence type="ECO:0000256" key="4">
    <source>
        <dbReference type="ARBA" id="ARBA00022452"/>
    </source>
</evidence>
<dbReference type="Proteomes" id="UP000255265">
    <property type="component" value="Unassembled WGS sequence"/>
</dbReference>
<dbReference type="EMBL" id="QQAV01000012">
    <property type="protein sequence ID" value="RDI19621.1"/>
    <property type="molecule type" value="Genomic_DNA"/>
</dbReference>
<feature type="signal peptide" evidence="9">
    <location>
        <begin position="1"/>
        <end position="24"/>
    </location>
</feature>
<feature type="chain" id="PRO_5017002651" evidence="9">
    <location>
        <begin position="25"/>
        <end position="453"/>
    </location>
</feature>
<dbReference type="InterPro" id="IPR003423">
    <property type="entry name" value="OMP_efflux"/>
</dbReference>
<name>A0A370F820_9BURK</name>
<keyword evidence="4" id="KW-1134">Transmembrane beta strand</keyword>
<evidence type="ECO:0000256" key="6">
    <source>
        <dbReference type="ARBA" id="ARBA00023136"/>
    </source>
</evidence>
<comment type="subcellular location">
    <subcellularLocation>
        <location evidence="1">Cell outer membrane</location>
    </subcellularLocation>
</comment>
<organism evidence="10 11">
    <name type="scientific">Pseudacidovorax intermedius</name>
    <dbReference type="NCBI Taxonomy" id="433924"/>
    <lineage>
        <taxon>Bacteria</taxon>
        <taxon>Pseudomonadati</taxon>
        <taxon>Pseudomonadota</taxon>
        <taxon>Betaproteobacteria</taxon>
        <taxon>Burkholderiales</taxon>
        <taxon>Comamonadaceae</taxon>
        <taxon>Pseudacidovorax</taxon>
    </lineage>
</organism>
<comment type="caution">
    <text evidence="10">The sequence shown here is derived from an EMBL/GenBank/DDBJ whole genome shotgun (WGS) entry which is preliminary data.</text>
</comment>
<dbReference type="InterPro" id="IPR051906">
    <property type="entry name" value="TolC-like"/>
</dbReference>
<keyword evidence="3" id="KW-0813">Transport</keyword>
<dbReference type="SUPFAM" id="SSF56954">
    <property type="entry name" value="Outer membrane efflux proteins (OEP)"/>
    <property type="match status" value="1"/>
</dbReference>
<dbReference type="OrthoDB" id="9813458at2"/>
<keyword evidence="9" id="KW-0732">Signal</keyword>
<dbReference type="Gene3D" id="1.20.1600.10">
    <property type="entry name" value="Outer membrane efflux proteins (OEP)"/>
    <property type="match status" value="1"/>
</dbReference>
<evidence type="ECO:0000313" key="11">
    <source>
        <dbReference type="Proteomes" id="UP000255265"/>
    </source>
</evidence>
<keyword evidence="5" id="KW-0812">Transmembrane</keyword>
<keyword evidence="11" id="KW-1185">Reference proteome</keyword>
<dbReference type="InterPro" id="IPR010130">
    <property type="entry name" value="T1SS_OMP_TolC"/>
</dbReference>
<dbReference type="NCBIfam" id="TIGR01844">
    <property type="entry name" value="type_I_sec_TolC"/>
    <property type="match status" value="1"/>
</dbReference>
<gene>
    <name evidence="10" type="ORF">DFR41_112128</name>
</gene>
<accession>A0A370F820</accession>
<evidence type="ECO:0000256" key="3">
    <source>
        <dbReference type="ARBA" id="ARBA00022448"/>
    </source>
</evidence>
<dbReference type="RefSeq" id="WP_114804461.1">
    <property type="nucleotide sequence ID" value="NZ_QQAV01000012.1"/>
</dbReference>
<comment type="similarity">
    <text evidence="2">Belongs to the outer membrane factor (OMF) (TC 1.B.17) family.</text>
</comment>
<evidence type="ECO:0000256" key="7">
    <source>
        <dbReference type="ARBA" id="ARBA00023237"/>
    </source>
</evidence>
<keyword evidence="7" id="KW-0998">Cell outer membrane</keyword>
<evidence type="ECO:0000313" key="10">
    <source>
        <dbReference type="EMBL" id="RDI19621.1"/>
    </source>
</evidence>